<reference evidence="2" key="1">
    <citation type="submission" date="2020-05" db="EMBL/GenBank/DDBJ databases">
        <authorList>
            <person name="Rincon C."/>
            <person name="Sanders R I."/>
            <person name="Robbins C."/>
            <person name="Chaturvedi A."/>
        </authorList>
    </citation>
    <scope>NUCLEOTIDE SEQUENCE</scope>
    <source>
        <strain evidence="2">CHB12</strain>
    </source>
</reference>
<dbReference type="GO" id="GO:0003676">
    <property type="term" value="F:nucleic acid binding"/>
    <property type="evidence" value="ECO:0007669"/>
    <property type="project" value="InterPro"/>
</dbReference>
<accession>A0A916EJ09</accession>
<organism evidence="2 3">
    <name type="scientific">Rhizophagus irregularis</name>
    <dbReference type="NCBI Taxonomy" id="588596"/>
    <lineage>
        <taxon>Eukaryota</taxon>
        <taxon>Fungi</taxon>
        <taxon>Fungi incertae sedis</taxon>
        <taxon>Mucoromycota</taxon>
        <taxon>Glomeromycotina</taxon>
        <taxon>Glomeromycetes</taxon>
        <taxon>Glomerales</taxon>
        <taxon>Glomeraceae</taxon>
        <taxon>Rhizophagus</taxon>
    </lineage>
</organism>
<evidence type="ECO:0000313" key="2">
    <source>
        <dbReference type="EMBL" id="CAB5391247.1"/>
    </source>
</evidence>
<dbReference type="PROSITE" id="PS50879">
    <property type="entry name" value="RNASE_H_1"/>
    <property type="match status" value="1"/>
</dbReference>
<protein>
    <recommendedName>
        <fullName evidence="1">RNase H type-1 domain-containing protein</fullName>
    </recommendedName>
</protein>
<dbReference type="GO" id="GO:0004523">
    <property type="term" value="F:RNA-DNA hybrid ribonuclease activity"/>
    <property type="evidence" value="ECO:0007669"/>
    <property type="project" value="InterPro"/>
</dbReference>
<evidence type="ECO:0000313" key="3">
    <source>
        <dbReference type="Proteomes" id="UP000684084"/>
    </source>
</evidence>
<sequence>MRITRSANNNIFTHQGLVGMTSLLQHLRITQYAEFIVRINSQEWGGISTRIILRNAQLRAGLAGCILTIEPSKLLQVNIPNNFNFNILKDMKDQLFNFDAINVEDWHLDILDTTILDFLLQPNCNHNNTWLDHDLSERNRLKAFDNFIKRSNHYILLNSIKQFLGGQGQAILRPNQIKMTLGISAAGPLPYFTKYIIKQLSNTLNRNIQHQDQTSRITVDLTPSPRYKPIIPQHLSLDRRSRRRKEWVIIICEGSDLLIKCAGCSTSSMNGQTSTETCIRRGHFSKATVIKVEVLTKKIEEASFKIITPTNLIKRRTITSTAAFHNEQKLITVDIPLIDHNIISPLVPDSALQRENNNIFQIYTDGSLDLNCRNSRREVVMGAGWIIKDHDLSFSCGINYHPSFTRPELLAIMTALLAVPNNAEVAIYTDSQAAIEGINRMLDASYRINRRKFLKMNNYIILFTIYDLIKMKSLTFNLHKVRRHSGNRWNDMADEL</sequence>
<evidence type="ECO:0000259" key="1">
    <source>
        <dbReference type="PROSITE" id="PS50879"/>
    </source>
</evidence>
<dbReference type="Proteomes" id="UP000684084">
    <property type="component" value="Unassembled WGS sequence"/>
</dbReference>
<dbReference type="AlphaFoldDB" id="A0A916EJ09"/>
<name>A0A916EJ09_9GLOM</name>
<dbReference type="VEuPathDB" id="FungiDB:RhiirFUN_013496"/>
<dbReference type="EMBL" id="CAGKOT010000072">
    <property type="protein sequence ID" value="CAB5391247.1"/>
    <property type="molecule type" value="Genomic_DNA"/>
</dbReference>
<proteinExistence type="predicted"/>
<dbReference type="InterPro" id="IPR002156">
    <property type="entry name" value="RNaseH_domain"/>
</dbReference>
<feature type="domain" description="RNase H type-1" evidence="1">
    <location>
        <begin position="356"/>
        <end position="496"/>
    </location>
</feature>
<dbReference type="OrthoDB" id="2380111at2759"/>
<comment type="caution">
    <text evidence="2">The sequence shown here is derived from an EMBL/GenBank/DDBJ whole genome shotgun (WGS) entry which is preliminary data.</text>
</comment>
<gene>
    <name evidence="2" type="ORF">CHRIB12_LOCUS21872</name>
</gene>
<dbReference type="Pfam" id="PF00075">
    <property type="entry name" value="RNase_H"/>
    <property type="match status" value="1"/>
</dbReference>